<evidence type="ECO:0000313" key="2">
    <source>
        <dbReference type="EMBL" id="CAF4381375.1"/>
    </source>
</evidence>
<sequence>MGRKWESTIFKAHTAAVYCVDFAIDDQSLLSSSDDKIIKRNADEGDGWNFFLNCITSIIRAFCIADAQIYFEWIIIDCDFFAISLGSRKLAPKNRLMDDVIQLLAV</sequence>
<proteinExistence type="predicted"/>
<dbReference type="InterPro" id="IPR001680">
    <property type="entry name" value="WD40_rpt"/>
</dbReference>
<comment type="caution">
    <text evidence="1">The sequence shown here is derived from an EMBL/GenBank/DDBJ whole genome shotgun (WGS) entry which is preliminary data.</text>
</comment>
<dbReference type="EMBL" id="CAJOBC010089530">
    <property type="protein sequence ID" value="CAF4381375.1"/>
    <property type="molecule type" value="Genomic_DNA"/>
</dbReference>
<dbReference type="EMBL" id="CAJNOQ010023971">
    <property type="protein sequence ID" value="CAF1522160.1"/>
    <property type="molecule type" value="Genomic_DNA"/>
</dbReference>
<evidence type="ECO:0000313" key="3">
    <source>
        <dbReference type="Proteomes" id="UP000663829"/>
    </source>
</evidence>
<protein>
    <submittedName>
        <fullName evidence="1">Uncharacterized protein</fullName>
    </submittedName>
</protein>
<gene>
    <name evidence="1" type="ORF">GPM918_LOCUS37598</name>
    <name evidence="2" type="ORF">SRO942_LOCUS38373</name>
</gene>
<dbReference type="InterPro" id="IPR036322">
    <property type="entry name" value="WD40_repeat_dom_sf"/>
</dbReference>
<dbReference type="AlphaFoldDB" id="A0A815UPB3"/>
<keyword evidence="3" id="KW-1185">Reference proteome</keyword>
<accession>A0A815UPB3</accession>
<dbReference type="Proteomes" id="UP000681722">
    <property type="component" value="Unassembled WGS sequence"/>
</dbReference>
<dbReference type="Pfam" id="PF00400">
    <property type="entry name" value="WD40"/>
    <property type="match status" value="1"/>
</dbReference>
<dbReference type="Proteomes" id="UP000663829">
    <property type="component" value="Unassembled WGS sequence"/>
</dbReference>
<organism evidence="1 3">
    <name type="scientific">Didymodactylos carnosus</name>
    <dbReference type="NCBI Taxonomy" id="1234261"/>
    <lineage>
        <taxon>Eukaryota</taxon>
        <taxon>Metazoa</taxon>
        <taxon>Spiralia</taxon>
        <taxon>Gnathifera</taxon>
        <taxon>Rotifera</taxon>
        <taxon>Eurotatoria</taxon>
        <taxon>Bdelloidea</taxon>
        <taxon>Philodinida</taxon>
        <taxon>Philodinidae</taxon>
        <taxon>Didymodactylos</taxon>
    </lineage>
</organism>
<evidence type="ECO:0000313" key="1">
    <source>
        <dbReference type="EMBL" id="CAF1522160.1"/>
    </source>
</evidence>
<dbReference type="SUPFAM" id="SSF50978">
    <property type="entry name" value="WD40 repeat-like"/>
    <property type="match status" value="1"/>
</dbReference>
<name>A0A815UPB3_9BILA</name>
<reference evidence="1" key="1">
    <citation type="submission" date="2021-02" db="EMBL/GenBank/DDBJ databases">
        <authorList>
            <person name="Nowell W R."/>
        </authorList>
    </citation>
    <scope>NUCLEOTIDE SEQUENCE</scope>
</reference>